<dbReference type="AlphaFoldDB" id="X1GS93"/>
<comment type="caution">
    <text evidence="4">The sequence shown here is derived from an EMBL/GenBank/DDBJ whole genome shotgun (WGS) entry which is preliminary data.</text>
</comment>
<dbReference type="EMBL" id="BARU01021503">
    <property type="protein sequence ID" value="GAH60781.1"/>
    <property type="molecule type" value="Genomic_DNA"/>
</dbReference>
<evidence type="ECO:0000256" key="1">
    <source>
        <dbReference type="ARBA" id="ARBA00022801"/>
    </source>
</evidence>
<dbReference type="GO" id="GO:0016798">
    <property type="term" value="F:hydrolase activity, acting on glycosyl bonds"/>
    <property type="evidence" value="ECO:0007669"/>
    <property type="project" value="UniProtKB-KW"/>
</dbReference>
<dbReference type="Gene3D" id="3.20.20.70">
    <property type="entry name" value="Aldolase class I"/>
    <property type="match status" value="1"/>
</dbReference>
<accession>X1GS93</accession>
<keyword evidence="1" id="KW-0378">Hydrolase</keyword>
<reference evidence="4" key="1">
    <citation type="journal article" date="2014" name="Front. Microbiol.">
        <title>High frequency of phylogenetically diverse reductive dehalogenase-homologous genes in deep subseafloor sedimentary metagenomes.</title>
        <authorList>
            <person name="Kawai M."/>
            <person name="Futagami T."/>
            <person name="Toyoda A."/>
            <person name="Takaki Y."/>
            <person name="Nishi S."/>
            <person name="Hori S."/>
            <person name="Arai W."/>
            <person name="Tsubouchi T."/>
            <person name="Morono Y."/>
            <person name="Uchiyama I."/>
            <person name="Ito T."/>
            <person name="Fujiyama A."/>
            <person name="Inagaki F."/>
            <person name="Takami H."/>
        </authorList>
    </citation>
    <scope>NUCLEOTIDE SEQUENCE</scope>
    <source>
        <strain evidence="4">Expedition CK06-06</strain>
    </source>
</reference>
<evidence type="ECO:0000313" key="4">
    <source>
        <dbReference type="EMBL" id="GAH60781.1"/>
    </source>
</evidence>
<sequence length="199" mass="22259">RIDLATLRRSHSLWLSDHTHNPDICRYVQCRFARLAPGSLGGSAVTVNRGAGGEGFGDRDVISRMCGALGFSGDVASWPAALTRRMRKWTDRYKRIRHLLDADFHQLLPTPTTDRDWDAVQFIDERADESVVFAFRMAGDVKRLNLALRRVDPQATYLVRDLATARRGRQVAGAELIRRGLTVALKPHSAGCIHVSAQR</sequence>
<feature type="domain" description="Glycosyl hydrolase family 36 C-terminal" evidence="3">
    <location>
        <begin position="117"/>
        <end position="185"/>
    </location>
</feature>
<keyword evidence="2" id="KW-0326">Glycosidase</keyword>
<dbReference type="InterPro" id="IPR031705">
    <property type="entry name" value="Glyco_hydro_36_C"/>
</dbReference>
<gene>
    <name evidence="4" type="ORF">S03H2_35178</name>
</gene>
<protein>
    <recommendedName>
        <fullName evidence="3">Glycosyl hydrolase family 36 C-terminal domain-containing protein</fullName>
    </recommendedName>
</protein>
<evidence type="ECO:0000256" key="2">
    <source>
        <dbReference type="ARBA" id="ARBA00023295"/>
    </source>
</evidence>
<proteinExistence type="predicted"/>
<organism evidence="4">
    <name type="scientific">marine sediment metagenome</name>
    <dbReference type="NCBI Taxonomy" id="412755"/>
    <lineage>
        <taxon>unclassified sequences</taxon>
        <taxon>metagenomes</taxon>
        <taxon>ecological metagenomes</taxon>
    </lineage>
</organism>
<evidence type="ECO:0000259" key="3">
    <source>
        <dbReference type="Pfam" id="PF16874"/>
    </source>
</evidence>
<dbReference type="Pfam" id="PF16874">
    <property type="entry name" value="Glyco_hydro_36C"/>
    <property type="match status" value="1"/>
</dbReference>
<dbReference type="InterPro" id="IPR013780">
    <property type="entry name" value="Glyco_hydro_b"/>
</dbReference>
<name>X1GS93_9ZZZZ</name>
<dbReference type="Gene3D" id="2.60.40.1180">
    <property type="entry name" value="Golgi alpha-mannosidase II"/>
    <property type="match status" value="1"/>
</dbReference>
<dbReference type="InterPro" id="IPR013785">
    <property type="entry name" value="Aldolase_TIM"/>
</dbReference>
<feature type="non-terminal residue" evidence="4">
    <location>
        <position position="1"/>
    </location>
</feature>